<organism evidence="6 7">
    <name type="scientific">Thauera sinica</name>
    <dbReference type="NCBI Taxonomy" id="2665146"/>
    <lineage>
        <taxon>Bacteria</taxon>
        <taxon>Pseudomonadati</taxon>
        <taxon>Pseudomonadota</taxon>
        <taxon>Betaproteobacteria</taxon>
        <taxon>Rhodocyclales</taxon>
        <taxon>Zoogloeaceae</taxon>
        <taxon>Thauera</taxon>
    </lineage>
</organism>
<dbReference type="Gene3D" id="3.30.465.10">
    <property type="match status" value="1"/>
</dbReference>
<protein>
    <submittedName>
        <fullName evidence="6">FAD-linked oxidase C-terminal domain-containing protein</fullName>
    </submittedName>
</protein>
<accession>A0ABW1AL58</accession>
<keyword evidence="4" id="KW-0560">Oxidoreductase</keyword>
<dbReference type="InterPro" id="IPR004113">
    <property type="entry name" value="FAD-bd_oxidored_4_C"/>
</dbReference>
<dbReference type="InterPro" id="IPR006094">
    <property type="entry name" value="Oxid_FAD_bind_N"/>
</dbReference>
<evidence type="ECO:0000256" key="2">
    <source>
        <dbReference type="ARBA" id="ARBA00022630"/>
    </source>
</evidence>
<dbReference type="InterPro" id="IPR051914">
    <property type="entry name" value="FAD-linked_OxidoTrans_Type4"/>
</dbReference>
<sequence length="502" mass="53303">MPVVEEDVPGRAERDFGALDKVRVVEALARVLPVGALMYEAEDLRPYECDGLSAYRALPLAVALPTTEEQVVAVLQTCFELGVPVVARGAGTGLSGGALPHAQGVLLSLARFNRILHLDPHARTAVVQPGVRNLAISEAAAPHGLYYAPDPSSQIACTIGGNVAENSGGVHCLKYGLTVHNLLRVRGVTIEGDIVEFGSHALDAPGYDLLALVTGSEGMLAVITEATVKLTPRPQFAQCVLAAFDDVVRAGEAVARIIGAGIIPAGLEMMDQPATAAVEEFVHAGYPLDAKAILLCESDGTPEEVEEEIGRVRAVLAGSGATGIRVSRDEAERLKFWAGRKAAFPAAGRLSPDYYCMDGTIPRKRLGEMLAAIQDMETRHGLRCINVFHAGDGNLHPLILFDANLPGELERAEAFGAEILELSVALGGTITGEHGVGIEKIDQMCSQFGAAERTQFFRVKEAFDPAGLLNPGKAIPTLHRCAEYGRMVVHAGQPSHPDLPRF</sequence>
<dbReference type="SUPFAM" id="SSF56176">
    <property type="entry name" value="FAD-binding/transporter-associated domain-like"/>
    <property type="match status" value="1"/>
</dbReference>
<dbReference type="EMBL" id="JBHSOG010000006">
    <property type="protein sequence ID" value="MFC5767919.1"/>
    <property type="molecule type" value="Genomic_DNA"/>
</dbReference>
<name>A0ABW1AL58_9RHOO</name>
<dbReference type="Proteomes" id="UP001595974">
    <property type="component" value="Unassembled WGS sequence"/>
</dbReference>
<comment type="cofactor">
    <cofactor evidence="1">
        <name>FAD</name>
        <dbReference type="ChEBI" id="CHEBI:57692"/>
    </cofactor>
</comment>
<keyword evidence="3" id="KW-0274">FAD</keyword>
<evidence type="ECO:0000259" key="5">
    <source>
        <dbReference type="PROSITE" id="PS51387"/>
    </source>
</evidence>
<dbReference type="Pfam" id="PF01565">
    <property type="entry name" value="FAD_binding_4"/>
    <property type="match status" value="1"/>
</dbReference>
<dbReference type="PANTHER" id="PTHR42934:SF1">
    <property type="entry name" value="GLYCOLATE OXIDASE SUBUNIT GLCD"/>
    <property type="match status" value="1"/>
</dbReference>
<dbReference type="Pfam" id="PF02913">
    <property type="entry name" value="FAD-oxidase_C"/>
    <property type="match status" value="1"/>
</dbReference>
<dbReference type="InterPro" id="IPR036318">
    <property type="entry name" value="FAD-bd_PCMH-like_sf"/>
</dbReference>
<evidence type="ECO:0000256" key="1">
    <source>
        <dbReference type="ARBA" id="ARBA00001974"/>
    </source>
</evidence>
<dbReference type="InterPro" id="IPR016164">
    <property type="entry name" value="FAD-linked_Oxase-like_C"/>
</dbReference>
<dbReference type="PROSITE" id="PS51387">
    <property type="entry name" value="FAD_PCMH"/>
    <property type="match status" value="1"/>
</dbReference>
<dbReference type="InterPro" id="IPR016171">
    <property type="entry name" value="Vanillyl_alc_oxidase_C-sub2"/>
</dbReference>
<reference evidence="7" key="1">
    <citation type="journal article" date="2019" name="Int. J. Syst. Evol. Microbiol.">
        <title>The Global Catalogue of Microorganisms (GCM) 10K type strain sequencing project: providing services to taxonomists for standard genome sequencing and annotation.</title>
        <authorList>
            <consortium name="The Broad Institute Genomics Platform"/>
            <consortium name="The Broad Institute Genome Sequencing Center for Infectious Disease"/>
            <person name="Wu L."/>
            <person name="Ma J."/>
        </authorList>
    </citation>
    <scope>NUCLEOTIDE SEQUENCE [LARGE SCALE GENOMIC DNA]</scope>
    <source>
        <strain evidence="7">SHR3</strain>
    </source>
</reference>
<dbReference type="Gene3D" id="3.30.70.2740">
    <property type="match status" value="1"/>
</dbReference>
<dbReference type="Gene3D" id="1.10.45.10">
    <property type="entry name" value="Vanillyl-alcohol Oxidase, Chain A, domain 4"/>
    <property type="match status" value="1"/>
</dbReference>
<dbReference type="InterPro" id="IPR016166">
    <property type="entry name" value="FAD-bd_PCMH"/>
</dbReference>
<gene>
    <name evidence="6" type="ORF">ACFPTN_00885</name>
</gene>
<evidence type="ECO:0000256" key="3">
    <source>
        <dbReference type="ARBA" id="ARBA00022827"/>
    </source>
</evidence>
<dbReference type="RefSeq" id="WP_096452113.1">
    <property type="nucleotide sequence ID" value="NZ_JBHSOG010000006.1"/>
</dbReference>
<feature type="domain" description="FAD-binding PCMH-type" evidence="5">
    <location>
        <begin position="55"/>
        <end position="233"/>
    </location>
</feature>
<evidence type="ECO:0000313" key="6">
    <source>
        <dbReference type="EMBL" id="MFC5767919.1"/>
    </source>
</evidence>
<keyword evidence="2" id="KW-0285">Flavoprotein</keyword>
<dbReference type="PANTHER" id="PTHR42934">
    <property type="entry name" value="GLYCOLATE OXIDASE SUBUNIT GLCD"/>
    <property type="match status" value="1"/>
</dbReference>
<dbReference type="InterPro" id="IPR016169">
    <property type="entry name" value="FAD-bd_PCMH_sub2"/>
</dbReference>
<comment type="caution">
    <text evidence="6">The sequence shown here is derived from an EMBL/GenBank/DDBJ whole genome shotgun (WGS) entry which is preliminary data.</text>
</comment>
<proteinExistence type="predicted"/>
<evidence type="ECO:0000256" key="4">
    <source>
        <dbReference type="ARBA" id="ARBA00023002"/>
    </source>
</evidence>
<dbReference type="SUPFAM" id="SSF55103">
    <property type="entry name" value="FAD-linked oxidases, C-terminal domain"/>
    <property type="match status" value="1"/>
</dbReference>
<keyword evidence="7" id="KW-1185">Reference proteome</keyword>
<evidence type="ECO:0000313" key="7">
    <source>
        <dbReference type="Proteomes" id="UP001595974"/>
    </source>
</evidence>